<dbReference type="EMBL" id="JBBNAF010000004">
    <property type="protein sequence ID" value="KAK9150852.1"/>
    <property type="molecule type" value="Genomic_DNA"/>
</dbReference>
<gene>
    <name evidence="2" type="ORF">Syun_009161</name>
</gene>
<feature type="region of interest" description="Disordered" evidence="1">
    <location>
        <begin position="1"/>
        <end position="57"/>
    </location>
</feature>
<feature type="compositionally biased region" description="Polar residues" evidence="1">
    <location>
        <begin position="37"/>
        <end position="46"/>
    </location>
</feature>
<keyword evidence="3" id="KW-1185">Reference proteome</keyword>
<reference evidence="2 3" key="1">
    <citation type="submission" date="2024-01" db="EMBL/GenBank/DDBJ databases">
        <title>Genome assemblies of Stephania.</title>
        <authorList>
            <person name="Yang L."/>
        </authorList>
    </citation>
    <scope>NUCLEOTIDE SEQUENCE [LARGE SCALE GENOMIC DNA]</scope>
    <source>
        <strain evidence="2">YNDBR</strain>
        <tissue evidence="2">Leaf</tissue>
    </source>
</reference>
<feature type="compositionally biased region" description="Polar residues" evidence="1">
    <location>
        <begin position="17"/>
        <end position="30"/>
    </location>
</feature>
<comment type="caution">
    <text evidence="2">The sequence shown here is derived from an EMBL/GenBank/DDBJ whole genome shotgun (WGS) entry which is preliminary data.</text>
</comment>
<evidence type="ECO:0000313" key="3">
    <source>
        <dbReference type="Proteomes" id="UP001420932"/>
    </source>
</evidence>
<protein>
    <submittedName>
        <fullName evidence="2">Uncharacterized protein</fullName>
    </submittedName>
</protein>
<dbReference type="Proteomes" id="UP001420932">
    <property type="component" value="Unassembled WGS sequence"/>
</dbReference>
<organism evidence="2 3">
    <name type="scientific">Stephania yunnanensis</name>
    <dbReference type="NCBI Taxonomy" id="152371"/>
    <lineage>
        <taxon>Eukaryota</taxon>
        <taxon>Viridiplantae</taxon>
        <taxon>Streptophyta</taxon>
        <taxon>Embryophyta</taxon>
        <taxon>Tracheophyta</taxon>
        <taxon>Spermatophyta</taxon>
        <taxon>Magnoliopsida</taxon>
        <taxon>Ranunculales</taxon>
        <taxon>Menispermaceae</taxon>
        <taxon>Menispermoideae</taxon>
        <taxon>Cissampelideae</taxon>
        <taxon>Stephania</taxon>
    </lineage>
</organism>
<accession>A0AAP0KE49</accession>
<evidence type="ECO:0000313" key="2">
    <source>
        <dbReference type="EMBL" id="KAK9150852.1"/>
    </source>
</evidence>
<sequence length="154" mass="17681">MAEGKGRRRWLQRQRRTAVNNGEGCTSNNGRGRRQTAMASEVSTTEGDGFGGSDGRQHDLRQMRRQLAVTVDAPTSGRRCNDLRVWETDFGERGKELTHGCYYQDFRDLLHIWESEEMSLSVTFYFPVLTVFFMTVGADRSSSRLDKEKIDDYL</sequence>
<proteinExistence type="predicted"/>
<dbReference type="AlphaFoldDB" id="A0AAP0KE49"/>
<feature type="compositionally biased region" description="Basic residues" evidence="1">
    <location>
        <begin position="1"/>
        <end position="16"/>
    </location>
</feature>
<evidence type="ECO:0000256" key="1">
    <source>
        <dbReference type="SAM" id="MobiDB-lite"/>
    </source>
</evidence>
<name>A0AAP0KE49_9MAGN</name>